<evidence type="ECO:0000313" key="4">
    <source>
        <dbReference type="Proteomes" id="UP000309186"/>
    </source>
</evidence>
<dbReference type="CDD" id="cd03786">
    <property type="entry name" value="GTB_UDP-GlcNAc_2-Epimerase"/>
    <property type="match status" value="1"/>
</dbReference>
<dbReference type="PANTHER" id="PTHR43174:SF1">
    <property type="entry name" value="UDP-N-ACETYLGLUCOSAMINE 2-EPIMERASE"/>
    <property type="match status" value="1"/>
</dbReference>
<accession>A0A5R9PXH4</accession>
<evidence type="ECO:0000256" key="1">
    <source>
        <dbReference type="RuleBase" id="RU003513"/>
    </source>
</evidence>
<dbReference type="Gene3D" id="3.40.50.2000">
    <property type="entry name" value="Glycogen Phosphorylase B"/>
    <property type="match status" value="2"/>
</dbReference>
<keyword evidence="1" id="KW-0413">Isomerase</keyword>
<dbReference type="Proteomes" id="UP000309186">
    <property type="component" value="Unassembled WGS sequence"/>
</dbReference>
<organism evidence="3 4">
    <name type="scientific">Pseudoalteromonas phenolica</name>
    <dbReference type="NCBI Taxonomy" id="161398"/>
    <lineage>
        <taxon>Bacteria</taxon>
        <taxon>Pseudomonadati</taxon>
        <taxon>Pseudomonadota</taxon>
        <taxon>Gammaproteobacteria</taxon>
        <taxon>Alteromonadales</taxon>
        <taxon>Pseudoalteromonadaceae</taxon>
        <taxon>Pseudoalteromonas</taxon>
    </lineage>
</organism>
<name>A0A5R9PXH4_9GAMM</name>
<dbReference type="NCBIfam" id="TIGR00236">
    <property type="entry name" value="wecB"/>
    <property type="match status" value="1"/>
</dbReference>
<dbReference type="OrthoDB" id="9803238at2"/>
<evidence type="ECO:0000259" key="2">
    <source>
        <dbReference type="Pfam" id="PF02350"/>
    </source>
</evidence>
<dbReference type="Pfam" id="PF02350">
    <property type="entry name" value="Epimerase_2"/>
    <property type="match status" value="1"/>
</dbReference>
<feature type="domain" description="UDP-N-acetylglucosamine 2-epimerase" evidence="2">
    <location>
        <begin position="22"/>
        <end position="353"/>
    </location>
</feature>
<comment type="caution">
    <text evidence="3">The sequence shown here is derived from an EMBL/GenBank/DDBJ whole genome shotgun (WGS) entry which is preliminary data.</text>
</comment>
<dbReference type="InterPro" id="IPR003331">
    <property type="entry name" value="UDP_GlcNAc_Epimerase_2_dom"/>
</dbReference>
<evidence type="ECO:0000313" key="3">
    <source>
        <dbReference type="EMBL" id="TLX45092.1"/>
    </source>
</evidence>
<dbReference type="SUPFAM" id="SSF53756">
    <property type="entry name" value="UDP-Glycosyltransferase/glycogen phosphorylase"/>
    <property type="match status" value="1"/>
</dbReference>
<dbReference type="AlphaFoldDB" id="A0A5R9PXH4"/>
<dbReference type="PANTHER" id="PTHR43174">
    <property type="entry name" value="UDP-N-ACETYLGLUCOSAMINE 2-EPIMERASE"/>
    <property type="match status" value="1"/>
</dbReference>
<protein>
    <submittedName>
        <fullName evidence="3">UDP-N-acetylglucosamine 2-epimerase (Non-hydrolyzing)</fullName>
    </submittedName>
</protein>
<gene>
    <name evidence="3" type="ORF">C1E24_20755</name>
</gene>
<dbReference type="RefSeq" id="WP_138484785.1">
    <property type="nucleotide sequence ID" value="NZ_PPSW01000065.1"/>
</dbReference>
<comment type="similarity">
    <text evidence="1">Belongs to the UDP-N-acetylglucosamine 2-epimerase family.</text>
</comment>
<dbReference type="GO" id="GO:0016853">
    <property type="term" value="F:isomerase activity"/>
    <property type="evidence" value="ECO:0007669"/>
    <property type="project" value="UniProtKB-KW"/>
</dbReference>
<sequence length="359" mass="40002">MKIVTVVGARPQFIKAAVVSRAIKLHDEIVEVIVHTGQHFDANMSDVFFEQMDIPRPDYQLEIASLSHGAMTGRMLEKIEEVLLKEQPDWVLVYGDTNSTLAGALAASKLHINVAHVEAGLRSFNMRMPEEQNRILTDKLSKILFCPTMSAKQNLLKEGYADDANYLPVVGDVMFDAAKFYAQRSQKPAELPANIQLGEFVLGTIHRAENTNDLNRLRSLVESLNDINKSEPVVVPLHPRTKAILDTNDIPVDFTILEPVGYLEMVYLLQHCSLVVSDSGGVQKEAYFFDKPCLVTRDETEWVELIEHGSNHLVGVDKTKILTAYAKAKSAAIDYSVPFYGNGHCAEDIISYLLKDGCN</sequence>
<reference evidence="3 4" key="1">
    <citation type="submission" date="2018-01" db="EMBL/GenBank/DDBJ databases">
        <title>Co-occurrence of chitin degradation, pigmentation and bioactivity in marine Pseudoalteromonas.</title>
        <authorList>
            <person name="Paulsen S."/>
            <person name="Gram L."/>
            <person name="Machado H."/>
        </authorList>
    </citation>
    <scope>NUCLEOTIDE SEQUENCE [LARGE SCALE GENOMIC DNA]</scope>
    <source>
        <strain evidence="3 4">S3663</strain>
    </source>
</reference>
<dbReference type="InterPro" id="IPR029767">
    <property type="entry name" value="WecB-like"/>
</dbReference>
<dbReference type="EMBL" id="PPSW01000065">
    <property type="protein sequence ID" value="TLX45092.1"/>
    <property type="molecule type" value="Genomic_DNA"/>
</dbReference>
<proteinExistence type="inferred from homology"/>